<protein>
    <submittedName>
        <fullName evidence="1">Uncharacterized protein</fullName>
    </submittedName>
</protein>
<proteinExistence type="predicted"/>
<accession>A0A0A8YTQ8</accession>
<dbReference type="AlphaFoldDB" id="A0A0A8YTQ8"/>
<name>A0A0A8YTQ8_ARUDO</name>
<dbReference type="EMBL" id="GBRH01269935">
    <property type="protein sequence ID" value="JAD27960.1"/>
    <property type="molecule type" value="Transcribed_RNA"/>
</dbReference>
<sequence length="18" mass="2186">MHLFLGLPIRINLYVEKE</sequence>
<reference evidence="1" key="1">
    <citation type="submission" date="2014-09" db="EMBL/GenBank/DDBJ databases">
        <authorList>
            <person name="Magalhaes I.L.F."/>
            <person name="Oliveira U."/>
            <person name="Santos F.R."/>
            <person name="Vidigal T.H.D.A."/>
            <person name="Brescovit A.D."/>
            <person name="Santos A.J."/>
        </authorList>
    </citation>
    <scope>NUCLEOTIDE SEQUENCE</scope>
    <source>
        <tissue evidence="1">Shoot tissue taken approximately 20 cm above the soil surface</tissue>
    </source>
</reference>
<evidence type="ECO:0000313" key="1">
    <source>
        <dbReference type="EMBL" id="JAD27960.1"/>
    </source>
</evidence>
<organism evidence="1">
    <name type="scientific">Arundo donax</name>
    <name type="common">Giant reed</name>
    <name type="synonym">Donax arundinaceus</name>
    <dbReference type="NCBI Taxonomy" id="35708"/>
    <lineage>
        <taxon>Eukaryota</taxon>
        <taxon>Viridiplantae</taxon>
        <taxon>Streptophyta</taxon>
        <taxon>Embryophyta</taxon>
        <taxon>Tracheophyta</taxon>
        <taxon>Spermatophyta</taxon>
        <taxon>Magnoliopsida</taxon>
        <taxon>Liliopsida</taxon>
        <taxon>Poales</taxon>
        <taxon>Poaceae</taxon>
        <taxon>PACMAD clade</taxon>
        <taxon>Arundinoideae</taxon>
        <taxon>Arundineae</taxon>
        <taxon>Arundo</taxon>
    </lineage>
</organism>
<reference evidence="1" key="2">
    <citation type="journal article" date="2015" name="Data Brief">
        <title>Shoot transcriptome of the giant reed, Arundo donax.</title>
        <authorList>
            <person name="Barrero R.A."/>
            <person name="Guerrero F.D."/>
            <person name="Moolhuijzen P."/>
            <person name="Goolsby J.A."/>
            <person name="Tidwell J."/>
            <person name="Bellgard S.E."/>
            <person name="Bellgard M.I."/>
        </authorList>
    </citation>
    <scope>NUCLEOTIDE SEQUENCE</scope>
    <source>
        <tissue evidence="1">Shoot tissue taken approximately 20 cm above the soil surface</tissue>
    </source>
</reference>